<dbReference type="PANTHER" id="PTHR46407">
    <property type="entry name" value="OS02G0208700 PROTEIN"/>
    <property type="match status" value="1"/>
</dbReference>
<dbReference type="SUPFAM" id="SSF117281">
    <property type="entry name" value="Kelch motif"/>
    <property type="match status" value="1"/>
</dbReference>
<protein>
    <recommendedName>
        <fullName evidence="4">F-box/kelch-repeat protein</fullName>
    </recommendedName>
</protein>
<dbReference type="Pfam" id="PF01344">
    <property type="entry name" value="Kelch_1"/>
    <property type="match status" value="1"/>
</dbReference>
<reference evidence="2 3" key="1">
    <citation type="journal article" date="2022" name="Hortic Res">
        <title>The genome of Dioscorea zingiberensis sheds light on the biosynthesis, origin and evolution of the medicinally important diosgenin saponins.</title>
        <authorList>
            <person name="Li Y."/>
            <person name="Tan C."/>
            <person name="Li Z."/>
            <person name="Guo J."/>
            <person name="Li S."/>
            <person name="Chen X."/>
            <person name="Wang C."/>
            <person name="Dai X."/>
            <person name="Yang H."/>
            <person name="Song W."/>
            <person name="Hou L."/>
            <person name="Xu J."/>
            <person name="Tong Z."/>
            <person name="Xu A."/>
            <person name="Yuan X."/>
            <person name="Wang W."/>
            <person name="Yang Q."/>
            <person name="Chen L."/>
            <person name="Sun Z."/>
            <person name="Wang K."/>
            <person name="Pan B."/>
            <person name="Chen J."/>
            <person name="Bao Y."/>
            <person name="Liu F."/>
            <person name="Qi X."/>
            <person name="Gang D.R."/>
            <person name="Wen J."/>
            <person name="Li J."/>
        </authorList>
    </citation>
    <scope>NUCLEOTIDE SEQUENCE [LARGE SCALE GENOMIC DNA]</scope>
    <source>
        <strain evidence="2">Dzin_1.0</strain>
    </source>
</reference>
<dbReference type="EMBL" id="JAGGNH010000030">
    <property type="protein sequence ID" value="KAJ0961296.1"/>
    <property type="molecule type" value="Genomic_DNA"/>
</dbReference>
<dbReference type="GO" id="GO:2000762">
    <property type="term" value="P:regulation of phenylpropanoid metabolic process"/>
    <property type="evidence" value="ECO:0007669"/>
    <property type="project" value="InterPro"/>
</dbReference>
<evidence type="ECO:0000313" key="3">
    <source>
        <dbReference type="Proteomes" id="UP001085076"/>
    </source>
</evidence>
<dbReference type="AlphaFoldDB" id="A0A9D5BV81"/>
<dbReference type="InterPro" id="IPR006652">
    <property type="entry name" value="Kelch_1"/>
</dbReference>
<sequence>MGEWRRSVGAVFGQGKSGGDRGMGSGDARVGGEGGHDGQKNALRMAEAYDVEGDEWVALPEMEKERDECQGVGDRLWAVSVYGTEGHGRFDTAAECYDSETERWIKIEGVLKEGGDGDGPSAALYEGAARKVRHMDGRGR</sequence>
<feature type="compositionally biased region" description="Gly residues" evidence="1">
    <location>
        <begin position="15"/>
        <end position="33"/>
    </location>
</feature>
<dbReference type="InterPro" id="IPR015915">
    <property type="entry name" value="Kelch-typ_b-propeller"/>
</dbReference>
<dbReference type="GO" id="GO:0080037">
    <property type="term" value="P:negative regulation of cytokinin-activated signaling pathway"/>
    <property type="evidence" value="ECO:0007669"/>
    <property type="project" value="InterPro"/>
</dbReference>
<evidence type="ECO:0008006" key="4">
    <source>
        <dbReference type="Google" id="ProtNLM"/>
    </source>
</evidence>
<gene>
    <name evidence="2" type="ORF">J5N97_000702</name>
</gene>
<dbReference type="PANTHER" id="PTHR46407:SF21">
    <property type="entry name" value="F-BOX_KELCH-REPEAT PROTEIN SKIP20"/>
    <property type="match status" value="1"/>
</dbReference>
<dbReference type="GO" id="GO:0005829">
    <property type="term" value="C:cytosol"/>
    <property type="evidence" value="ECO:0007669"/>
    <property type="project" value="TreeGrafter"/>
</dbReference>
<proteinExistence type="predicted"/>
<evidence type="ECO:0000313" key="2">
    <source>
        <dbReference type="EMBL" id="KAJ0961296.1"/>
    </source>
</evidence>
<comment type="caution">
    <text evidence="2">The sequence shown here is derived from an EMBL/GenBank/DDBJ whole genome shotgun (WGS) entry which is preliminary data.</text>
</comment>
<dbReference type="Proteomes" id="UP001085076">
    <property type="component" value="Unassembled WGS sequence"/>
</dbReference>
<dbReference type="Gene3D" id="2.120.10.80">
    <property type="entry name" value="Kelch-type beta propeller"/>
    <property type="match status" value="1"/>
</dbReference>
<organism evidence="2 3">
    <name type="scientific">Dioscorea zingiberensis</name>
    <dbReference type="NCBI Taxonomy" id="325984"/>
    <lineage>
        <taxon>Eukaryota</taxon>
        <taxon>Viridiplantae</taxon>
        <taxon>Streptophyta</taxon>
        <taxon>Embryophyta</taxon>
        <taxon>Tracheophyta</taxon>
        <taxon>Spermatophyta</taxon>
        <taxon>Magnoliopsida</taxon>
        <taxon>Liliopsida</taxon>
        <taxon>Dioscoreales</taxon>
        <taxon>Dioscoreaceae</taxon>
        <taxon>Dioscorea</taxon>
    </lineage>
</organism>
<dbReference type="OrthoDB" id="191037at2759"/>
<name>A0A9D5BV81_9LILI</name>
<keyword evidence="3" id="KW-1185">Reference proteome</keyword>
<feature type="region of interest" description="Disordered" evidence="1">
    <location>
        <begin position="1"/>
        <end position="40"/>
    </location>
</feature>
<accession>A0A9D5BV81</accession>
<evidence type="ECO:0000256" key="1">
    <source>
        <dbReference type="SAM" id="MobiDB-lite"/>
    </source>
</evidence>
<dbReference type="InterPro" id="IPR044595">
    <property type="entry name" value="KMD1-4"/>
</dbReference>